<evidence type="ECO:0000256" key="6">
    <source>
        <dbReference type="ARBA" id="ARBA00023136"/>
    </source>
</evidence>
<dbReference type="GO" id="GO:0098797">
    <property type="term" value="C:plasma membrane protein complex"/>
    <property type="evidence" value="ECO:0007669"/>
    <property type="project" value="TreeGrafter"/>
</dbReference>
<dbReference type="InterPro" id="IPR003838">
    <property type="entry name" value="ABC3_permease_C"/>
</dbReference>
<evidence type="ECO:0000256" key="5">
    <source>
        <dbReference type="ARBA" id="ARBA00022989"/>
    </source>
</evidence>
<dbReference type="EMBL" id="QKYV01000001">
    <property type="protein sequence ID" value="PZW44150.1"/>
    <property type="molecule type" value="Genomic_DNA"/>
</dbReference>
<proteinExistence type="inferred from homology"/>
<dbReference type="Proteomes" id="UP000249542">
    <property type="component" value="Unassembled WGS sequence"/>
</dbReference>
<dbReference type="InterPro" id="IPR051447">
    <property type="entry name" value="Lipoprotein-release_system"/>
</dbReference>
<evidence type="ECO:0000256" key="3">
    <source>
        <dbReference type="ARBA" id="ARBA00022475"/>
    </source>
</evidence>
<dbReference type="AlphaFoldDB" id="A0A2W7K978"/>
<dbReference type="PANTHER" id="PTHR30489">
    <property type="entry name" value="LIPOPROTEIN-RELEASING SYSTEM TRANSMEMBRANE PROTEIN LOLE"/>
    <property type="match status" value="1"/>
</dbReference>
<feature type="transmembrane region" description="Helical" evidence="7">
    <location>
        <begin position="273"/>
        <end position="300"/>
    </location>
</feature>
<evidence type="ECO:0000313" key="10">
    <source>
        <dbReference type="EMBL" id="PZW44150.1"/>
    </source>
</evidence>
<feature type="transmembrane region" description="Helical" evidence="7">
    <location>
        <begin position="371"/>
        <end position="390"/>
    </location>
</feature>
<dbReference type="GO" id="GO:0044874">
    <property type="term" value="P:lipoprotein localization to outer membrane"/>
    <property type="evidence" value="ECO:0007669"/>
    <property type="project" value="TreeGrafter"/>
</dbReference>
<accession>A0A2W7K978</accession>
<keyword evidence="11" id="KW-1185">Reference proteome</keyword>
<comment type="caution">
    <text evidence="10">The sequence shown here is derived from an EMBL/GenBank/DDBJ whole genome shotgun (WGS) entry which is preliminary data.</text>
</comment>
<feature type="domain" description="MacB-like periplasmic core" evidence="9">
    <location>
        <begin position="25"/>
        <end position="245"/>
    </location>
</feature>
<evidence type="ECO:0000259" key="8">
    <source>
        <dbReference type="Pfam" id="PF02687"/>
    </source>
</evidence>
<keyword evidence="4 7" id="KW-0812">Transmembrane</keyword>
<sequence length="398" mass="43498">MNFSYYIAKRYLATKSKNSAINIITIIAGIGVFAGALALFIVLSGFAGLKEFSVSFSNEFDPDLKVLPSSGKTIIVDQNKLEQIKALQGVQAFSKIIEERVLLSFDNKHTPANIKSIDKEYLNVNPVDSSLIGGVWVHPQENQVVIGSAISRKLSLGIGGYGDALKIMVPKPGKGQISQVSDAFSTKSALVTGVYSINEDLNSKYIFTPYFFAEELLQLKENEFSALEIKLNPNAAEDDVKEQLISILGEKVIIKNRIQLNDKLYKMLNTENLAVYLIFTLVLIIALFNVGGAIVMAILDKQHNIRTLHHLGASAKGIKRIFLLQGTLLTLVGGALGLMLGIVIILLQLQFDLIMITPTLPYPVALKAENILVVFATIMVLGITATYIGTTRITKVLT</sequence>
<dbReference type="PANTHER" id="PTHR30489:SF0">
    <property type="entry name" value="LIPOPROTEIN-RELEASING SYSTEM TRANSMEMBRANE PROTEIN LOLE"/>
    <property type="match status" value="1"/>
</dbReference>
<evidence type="ECO:0000256" key="2">
    <source>
        <dbReference type="ARBA" id="ARBA00005236"/>
    </source>
</evidence>
<dbReference type="Pfam" id="PF02687">
    <property type="entry name" value="FtsX"/>
    <property type="match status" value="1"/>
</dbReference>
<keyword evidence="5 7" id="KW-1133">Transmembrane helix</keyword>
<feature type="transmembrane region" description="Helical" evidence="7">
    <location>
        <begin position="321"/>
        <end position="351"/>
    </location>
</feature>
<keyword evidence="6 7" id="KW-0472">Membrane</keyword>
<comment type="similarity">
    <text evidence="2">Belongs to the ABC-4 integral membrane protein family. LolC/E subfamily.</text>
</comment>
<evidence type="ECO:0000256" key="7">
    <source>
        <dbReference type="SAM" id="Phobius"/>
    </source>
</evidence>
<keyword evidence="3" id="KW-1003">Cell membrane</keyword>
<comment type="subcellular location">
    <subcellularLocation>
        <location evidence="1">Cell membrane</location>
        <topology evidence="1">Multi-pass membrane protein</topology>
    </subcellularLocation>
</comment>
<feature type="domain" description="ABC3 transporter permease C-terminal" evidence="8">
    <location>
        <begin position="277"/>
        <end position="395"/>
    </location>
</feature>
<protein>
    <submittedName>
        <fullName evidence="10">Lipoprotein-releasing system permease protein</fullName>
    </submittedName>
</protein>
<gene>
    <name evidence="10" type="ORF">LX95_00483</name>
</gene>
<keyword evidence="10" id="KW-0449">Lipoprotein</keyword>
<name>A0A2W7K978_9FLAO</name>
<dbReference type="Pfam" id="PF12704">
    <property type="entry name" value="MacB_PCD"/>
    <property type="match status" value="1"/>
</dbReference>
<reference evidence="10 11" key="1">
    <citation type="submission" date="2018-06" db="EMBL/GenBank/DDBJ databases">
        <title>Genomic Encyclopedia of Archaeal and Bacterial Type Strains, Phase II (KMG-II): from individual species to whole genera.</title>
        <authorList>
            <person name="Goeker M."/>
        </authorList>
    </citation>
    <scope>NUCLEOTIDE SEQUENCE [LARGE SCALE GENOMIC DNA]</scope>
    <source>
        <strain evidence="10 11">DSM 15361</strain>
    </source>
</reference>
<evidence type="ECO:0000256" key="4">
    <source>
        <dbReference type="ARBA" id="ARBA00022692"/>
    </source>
</evidence>
<evidence type="ECO:0000313" key="11">
    <source>
        <dbReference type="Proteomes" id="UP000249542"/>
    </source>
</evidence>
<dbReference type="RefSeq" id="WP_111539816.1">
    <property type="nucleotide sequence ID" value="NZ_QKYV01000001.1"/>
</dbReference>
<organism evidence="10 11">
    <name type="scientific">Mesonia algae</name>
    <dbReference type="NCBI Taxonomy" id="213248"/>
    <lineage>
        <taxon>Bacteria</taxon>
        <taxon>Pseudomonadati</taxon>
        <taxon>Bacteroidota</taxon>
        <taxon>Flavobacteriia</taxon>
        <taxon>Flavobacteriales</taxon>
        <taxon>Flavobacteriaceae</taxon>
        <taxon>Mesonia</taxon>
    </lineage>
</organism>
<evidence type="ECO:0000256" key="1">
    <source>
        <dbReference type="ARBA" id="ARBA00004651"/>
    </source>
</evidence>
<dbReference type="InterPro" id="IPR025857">
    <property type="entry name" value="MacB_PCD"/>
</dbReference>
<evidence type="ECO:0000259" key="9">
    <source>
        <dbReference type="Pfam" id="PF12704"/>
    </source>
</evidence>
<feature type="transmembrane region" description="Helical" evidence="7">
    <location>
        <begin position="21"/>
        <end position="49"/>
    </location>
</feature>